<protein>
    <recommendedName>
        <fullName evidence="1">F-box domain-containing protein</fullName>
    </recommendedName>
</protein>
<dbReference type="RefSeq" id="XP_003114795.2">
    <property type="nucleotide sequence ID" value="XM_003114747.2"/>
</dbReference>
<name>A0A6A5HR79_CAERE</name>
<dbReference type="PROSITE" id="PS50181">
    <property type="entry name" value="FBOX"/>
    <property type="match status" value="1"/>
</dbReference>
<dbReference type="GeneID" id="9816099"/>
<accession>A0A6A5HR79</accession>
<dbReference type="AlphaFoldDB" id="A0A6A5HR79"/>
<evidence type="ECO:0000259" key="1">
    <source>
        <dbReference type="PROSITE" id="PS50181"/>
    </source>
</evidence>
<sequence>MTTKPFLLWKLPHVARKQVLDYMDPMELIFLTFMSKHIKYSAFGLLEADKFSWTVMNNLKVIEVISKDRTNRKFKMNFQITQVPPNNKTIKLKNRKIPFKASKKTFNLKSEKNEEDNISILDDLTEHLLVIFKIAEYGLHSEFNLFDSPIFKNTKRFSELQLNNQDLTVEHTRTLLETMEIDFLTLYLTRPKIKKGPEDFQLKHNIMKLGNIDWLKFSSVLNMKCEELILGRMNHITQKDFSDFVRVWSEGGFENLTSFYVQVPHVWEQRDIDMSYLWRNEVYESFKSMDLTIVKATRNGDEKTIQRNDGKRAEILFKNFFKFKVL</sequence>
<dbReference type="Pfam" id="PF07735">
    <property type="entry name" value="FBA_2"/>
    <property type="match status" value="1"/>
</dbReference>
<dbReference type="Proteomes" id="UP000483820">
    <property type="component" value="Chromosome I"/>
</dbReference>
<organism evidence="2 3">
    <name type="scientific">Caenorhabditis remanei</name>
    <name type="common">Caenorhabditis vulgaris</name>
    <dbReference type="NCBI Taxonomy" id="31234"/>
    <lineage>
        <taxon>Eukaryota</taxon>
        <taxon>Metazoa</taxon>
        <taxon>Ecdysozoa</taxon>
        <taxon>Nematoda</taxon>
        <taxon>Chromadorea</taxon>
        <taxon>Rhabditida</taxon>
        <taxon>Rhabditina</taxon>
        <taxon>Rhabditomorpha</taxon>
        <taxon>Rhabditoidea</taxon>
        <taxon>Rhabditidae</taxon>
        <taxon>Peloderinae</taxon>
        <taxon>Caenorhabditis</taxon>
    </lineage>
</organism>
<gene>
    <name evidence="2" type="ORF">GCK72_001578</name>
</gene>
<reference evidence="2 3" key="1">
    <citation type="submission" date="2019-12" db="EMBL/GenBank/DDBJ databases">
        <title>Chromosome-level assembly of the Caenorhabditis remanei genome.</title>
        <authorList>
            <person name="Teterina A.A."/>
            <person name="Willis J.H."/>
            <person name="Phillips P.C."/>
        </authorList>
    </citation>
    <scope>NUCLEOTIDE SEQUENCE [LARGE SCALE GENOMIC DNA]</scope>
    <source>
        <strain evidence="2 3">PX506</strain>
        <tissue evidence="2">Whole organism</tissue>
    </source>
</reference>
<dbReference type="KEGG" id="crq:GCK72_001578"/>
<evidence type="ECO:0000313" key="2">
    <source>
        <dbReference type="EMBL" id="KAF1769761.1"/>
    </source>
</evidence>
<dbReference type="InterPro" id="IPR012885">
    <property type="entry name" value="F-box_Sdz-33"/>
</dbReference>
<dbReference type="PANTHER" id="PTHR21503:SF8">
    <property type="entry name" value="F-BOX ASSOCIATED DOMAIN-CONTAINING PROTEIN-RELATED"/>
    <property type="match status" value="1"/>
</dbReference>
<dbReference type="InterPro" id="IPR001810">
    <property type="entry name" value="F-box_dom"/>
</dbReference>
<feature type="domain" description="F-box" evidence="1">
    <location>
        <begin position="5"/>
        <end position="56"/>
    </location>
</feature>
<dbReference type="CTD" id="9816099"/>
<proteinExistence type="predicted"/>
<dbReference type="EMBL" id="WUAV01000001">
    <property type="protein sequence ID" value="KAF1769761.1"/>
    <property type="molecule type" value="Genomic_DNA"/>
</dbReference>
<comment type="caution">
    <text evidence="2">The sequence shown here is derived from an EMBL/GenBank/DDBJ whole genome shotgun (WGS) entry which is preliminary data.</text>
</comment>
<dbReference type="PANTHER" id="PTHR21503">
    <property type="entry name" value="F-BOX-CONTAINING HYPOTHETICAL PROTEIN C.ELEGANS"/>
    <property type="match status" value="1"/>
</dbReference>
<evidence type="ECO:0000313" key="3">
    <source>
        <dbReference type="Proteomes" id="UP000483820"/>
    </source>
</evidence>